<sequence length="157" mass="17999">MSSSKKIEEALEHIRLAEKSLKTGLLKWRPDYDIACDEYQKAATCYRNAKSLDQCKECLMKAAECHMENRSLFHAAKCFEQVILVLKEQNNFGEIESLAHRACRLYQQQGSPEAAASALDKAAKIIENIHPEQALNLYQHAIEVVMVINIFFFMKYV</sequence>
<evidence type="ECO:0000313" key="10">
    <source>
        <dbReference type="Proteomes" id="UP001151699"/>
    </source>
</evidence>
<dbReference type="Gene3D" id="1.25.40.10">
    <property type="entry name" value="Tetratricopeptide repeat domain"/>
    <property type="match status" value="1"/>
</dbReference>
<protein>
    <recommendedName>
        <fullName evidence="7">Gamma-soluble NSF attachment protein</fullName>
    </recommendedName>
    <alternativeName>
        <fullName evidence="8">N-ethylmaleimide-sensitive factor attachment protein gamma</fullName>
    </alternativeName>
</protein>
<keyword evidence="5" id="KW-0653">Protein transport</keyword>
<dbReference type="AlphaFoldDB" id="A0A9Q0NDD1"/>
<dbReference type="GO" id="GO:0005483">
    <property type="term" value="F:soluble NSF attachment protein activity"/>
    <property type="evidence" value="ECO:0007669"/>
    <property type="project" value="TreeGrafter"/>
</dbReference>
<dbReference type="PANTHER" id="PTHR13768:SF2">
    <property type="entry name" value="GAMMA-SOLUBLE NSF ATTACHMENT PROTEIN"/>
    <property type="match status" value="1"/>
</dbReference>
<dbReference type="GO" id="GO:0031201">
    <property type="term" value="C:SNARE complex"/>
    <property type="evidence" value="ECO:0007669"/>
    <property type="project" value="TreeGrafter"/>
</dbReference>
<keyword evidence="4" id="KW-0931">ER-Golgi transport</keyword>
<dbReference type="EMBL" id="WJQU01000001">
    <property type="protein sequence ID" value="KAJ6648225.1"/>
    <property type="molecule type" value="Genomic_DNA"/>
</dbReference>
<dbReference type="Pfam" id="PF14938">
    <property type="entry name" value="SNAP"/>
    <property type="match status" value="1"/>
</dbReference>
<dbReference type="Proteomes" id="UP001151699">
    <property type="component" value="Chromosome A"/>
</dbReference>
<keyword evidence="10" id="KW-1185">Reference proteome</keyword>
<evidence type="ECO:0000256" key="4">
    <source>
        <dbReference type="ARBA" id="ARBA00022892"/>
    </source>
</evidence>
<dbReference type="OrthoDB" id="26569at2759"/>
<evidence type="ECO:0000256" key="8">
    <source>
        <dbReference type="ARBA" id="ARBA00042485"/>
    </source>
</evidence>
<dbReference type="GO" id="GO:0005774">
    <property type="term" value="C:vacuolar membrane"/>
    <property type="evidence" value="ECO:0007669"/>
    <property type="project" value="TreeGrafter"/>
</dbReference>
<evidence type="ECO:0000313" key="9">
    <source>
        <dbReference type="EMBL" id="KAJ6648225.1"/>
    </source>
</evidence>
<dbReference type="GO" id="GO:0019905">
    <property type="term" value="F:syntaxin binding"/>
    <property type="evidence" value="ECO:0007669"/>
    <property type="project" value="TreeGrafter"/>
</dbReference>
<dbReference type="SUPFAM" id="SSF48452">
    <property type="entry name" value="TPR-like"/>
    <property type="match status" value="1"/>
</dbReference>
<accession>A0A9Q0NDD1</accession>
<gene>
    <name evidence="9" type="primary">NAPG</name>
    <name evidence="9" type="ORF">Bhyg_03452</name>
</gene>
<keyword evidence="6" id="KW-0472">Membrane</keyword>
<evidence type="ECO:0000256" key="7">
    <source>
        <dbReference type="ARBA" id="ARBA00040047"/>
    </source>
</evidence>
<proteinExistence type="inferred from homology"/>
<organism evidence="9 10">
    <name type="scientific">Pseudolycoriella hygida</name>
    <dbReference type="NCBI Taxonomy" id="35572"/>
    <lineage>
        <taxon>Eukaryota</taxon>
        <taxon>Metazoa</taxon>
        <taxon>Ecdysozoa</taxon>
        <taxon>Arthropoda</taxon>
        <taxon>Hexapoda</taxon>
        <taxon>Insecta</taxon>
        <taxon>Pterygota</taxon>
        <taxon>Neoptera</taxon>
        <taxon>Endopterygota</taxon>
        <taxon>Diptera</taxon>
        <taxon>Nematocera</taxon>
        <taxon>Sciaroidea</taxon>
        <taxon>Sciaridae</taxon>
        <taxon>Pseudolycoriella</taxon>
    </lineage>
</organism>
<dbReference type="PANTHER" id="PTHR13768">
    <property type="entry name" value="SOLUBLE NSF ATTACHMENT PROTEIN SNAP"/>
    <property type="match status" value="1"/>
</dbReference>
<dbReference type="GO" id="GO:0016192">
    <property type="term" value="P:vesicle-mediated transport"/>
    <property type="evidence" value="ECO:0007669"/>
    <property type="project" value="UniProtKB-KW"/>
</dbReference>
<comment type="similarity">
    <text evidence="2">Belongs to the SNAP family.</text>
</comment>
<dbReference type="GO" id="GO:0006886">
    <property type="term" value="P:intracellular protein transport"/>
    <property type="evidence" value="ECO:0007669"/>
    <property type="project" value="InterPro"/>
</dbReference>
<dbReference type="InterPro" id="IPR011990">
    <property type="entry name" value="TPR-like_helical_dom_sf"/>
</dbReference>
<evidence type="ECO:0000256" key="1">
    <source>
        <dbReference type="ARBA" id="ARBA00004170"/>
    </source>
</evidence>
<evidence type="ECO:0000256" key="5">
    <source>
        <dbReference type="ARBA" id="ARBA00022927"/>
    </source>
</evidence>
<comment type="subcellular location">
    <subcellularLocation>
        <location evidence="1">Membrane</location>
        <topology evidence="1">Peripheral membrane protein</topology>
    </subcellularLocation>
</comment>
<comment type="caution">
    <text evidence="9">The sequence shown here is derived from an EMBL/GenBank/DDBJ whole genome shotgun (WGS) entry which is preliminary data.</text>
</comment>
<reference evidence="9" key="1">
    <citation type="submission" date="2022-07" db="EMBL/GenBank/DDBJ databases">
        <authorList>
            <person name="Trinca V."/>
            <person name="Uliana J.V.C."/>
            <person name="Torres T.T."/>
            <person name="Ward R.J."/>
            <person name="Monesi N."/>
        </authorList>
    </citation>
    <scope>NUCLEOTIDE SEQUENCE</scope>
    <source>
        <strain evidence="9">HSMRA1968</strain>
        <tissue evidence="9">Whole embryos</tissue>
    </source>
</reference>
<name>A0A9Q0NDD1_9DIPT</name>
<evidence type="ECO:0000256" key="6">
    <source>
        <dbReference type="ARBA" id="ARBA00023136"/>
    </source>
</evidence>
<dbReference type="InterPro" id="IPR000744">
    <property type="entry name" value="NSF_attach"/>
</dbReference>
<evidence type="ECO:0000256" key="2">
    <source>
        <dbReference type="ARBA" id="ARBA00010050"/>
    </source>
</evidence>
<evidence type="ECO:0000256" key="3">
    <source>
        <dbReference type="ARBA" id="ARBA00022448"/>
    </source>
</evidence>
<keyword evidence="3" id="KW-0813">Transport</keyword>